<name>A0A382X3U6_9ZZZZ</name>
<evidence type="ECO:0000256" key="5">
    <source>
        <dbReference type="ARBA" id="ARBA00023295"/>
    </source>
</evidence>
<dbReference type="PANTHER" id="PTHR30480">
    <property type="entry name" value="BETA-HEXOSAMINIDASE-RELATED"/>
    <property type="match status" value="1"/>
</dbReference>
<evidence type="ECO:0000259" key="6">
    <source>
        <dbReference type="Pfam" id="PF00933"/>
    </source>
</evidence>
<evidence type="ECO:0000256" key="1">
    <source>
        <dbReference type="ARBA" id="ARBA00001231"/>
    </source>
</evidence>
<sequence length="263" mass="30635">MNRKAIIFGIKGYRLTDDEKYLFKREKPWGIILFSRNIKNILQLKNLIDDIKKVFKDKKYPILIDQEGGKVSRLNKIIDLSIFSQNYFAQIFKKDKKLFYNCYKIFINKVCDIFNNVGININITPVLDVRRKKTHKNIGTRSFSKNPADIIRLGKLCINLYERNKIATVIKHIPGLGLSKTDTHYKMPIIKASKKELIKTDFKTFSSCESFFAMTAHVVYSIYDPNNTATHSKIIINKVIRKHINFKGLLISDDISMKSLKYD</sequence>
<dbReference type="InterPro" id="IPR001764">
    <property type="entry name" value="Glyco_hydro_3_N"/>
</dbReference>
<dbReference type="PANTHER" id="PTHR30480:SF13">
    <property type="entry name" value="BETA-HEXOSAMINIDASE"/>
    <property type="match status" value="1"/>
</dbReference>
<proteinExistence type="inferred from homology"/>
<dbReference type="GO" id="GO:0009254">
    <property type="term" value="P:peptidoglycan turnover"/>
    <property type="evidence" value="ECO:0007669"/>
    <property type="project" value="TreeGrafter"/>
</dbReference>
<evidence type="ECO:0000256" key="3">
    <source>
        <dbReference type="ARBA" id="ARBA00012663"/>
    </source>
</evidence>
<dbReference type="GO" id="GO:0004563">
    <property type="term" value="F:beta-N-acetylhexosaminidase activity"/>
    <property type="evidence" value="ECO:0007669"/>
    <property type="project" value="UniProtKB-EC"/>
</dbReference>
<dbReference type="Gene3D" id="3.20.20.300">
    <property type="entry name" value="Glycoside hydrolase, family 3, N-terminal domain"/>
    <property type="match status" value="1"/>
</dbReference>
<evidence type="ECO:0000313" key="7">
    <source>
        <dbReference type="EMBL" id="SVD65603.1"/>
    </source>
</evidence>
<evidence type="ECO:0000256" key="4">
    <source>
        <dbReference type="ARBA" id="ARBA00022801"/>
    </source>
</evidence>
<evidence type="ECO:0000256" key="2">
    <source>
        <dbReference type="ARBA" id="ARBA00005336"/>
    </source>
</evidence>
<organism evidence="7">
    <name type="scientific">marine metagenome</name>
    <dbReference type="NCBI Taxonomy" id="408172"/>
    <lineage>
        <taxon>unclassified sequences</taxon>
        <taxon>metagenomes</taxon>
        <taxon>ecological metagenomes</taxon>
    </lineage>
</organism>
<dbReference type="GO" id="GO:0005975">
    <property type="term" value="P:carbohydrate metabolic process"/>
    <property type="evidence" value="ECO:0007669"/>
    <property type="project" value="InterPro"/>
</dbReference>
<keyword evidence="5" id="KW-0326">Glycosidase</keyword>
<comment type="catalytic activity">
    <reaction evidence="1">
        <text>Hydrolysis of terminal non-reducing N-acetyl-D-hexosamine residues in N-acetyl-beta-D-hexosaminides.</text>
        <dbReference type="EC" id="3.2.1.52"/>
    </reaction>
</comment>
<dbReference type="SUPFAM" id="SSF51445">
    <property type="entry name" value="(Trans)glycosidases"/>
    <property type="match status" value="1"/>
</dbReference>
<dbReference type="InterPro" id="IPR036962">
    <property type="entry name" value="Glyco_hydro_3_N_sf"/>
</dbReference>
<feature type="non-terminal residue" evidence="7">
    <location>
        <position position="263"/>
    </location>
</feature>
<keyword evidence="4" id="KW-0378">Hydrolase</keyword>
<gene>
    <name evidence="7" type="ORF">METZ01_LOCUS418457</name>
</gene>
<dbReference type="InterPro" id="IPR050226">
    <property type="entry name" value="NagZ_Beta-hexosaminidase"/>
</dbReference>
<feature type="domain" description="Glycoside hydrolase family 3 N-terminal" evidence="6">
    <location>
        <begin position="17"/>
        <end position="260"/>
    </location>
</feature>
<dbReference type="EC" id="3.2.1.52" evidence="3"/>
<dbReference type="Pfam" id="PF00933">
    <property type="entry name" value="Glyco_hydro_3"/>
    <property type="match status" value="1"/>
</dbReference>
<accession>A0A382X3U6</accession>
<dbReference type="EMBL" id="UINC01164645">
    <property type="protein sequence ID" value="SVD65603.1"/>
    <property type="molecule type" value="Genomic_DNA"/>
</dbReference>
<dbReference type="AlphaFoldDB" id="A0A382X3U6"/>
<reference evidence="7" key="1">
    <citation type="submission" date="2018-05" db="EMBL/GenBank/DDBJ databases">
        <authorList>
            <person name="Lanie J.A."/>
            <person name="Ng W.-L."/>
            <person name="Kazmierczak K.M."/>
            <person name="Andrzejewski T.M."/>
            <person name="Davidsen T.M."/>
            <person name="Wayne K.J."/>
            <person name="Tettelin H."/>
            <person name="Glass J.I."/>
            <person name="Rusch D."/>
            <person name="Podicherti R."/>
            <person name="Tsui H.-C.T."/>
            <person name="Winkler M.E."/>
        </authorList>
    </citation>
    <scope>NUCLEOTIDE SEQUENCE</scope>
</reference>
<protein>
    <recommendedName>
        <fullName evidence="3">beta-N-acetylhexosaminidase</fullName>
        <ecNumber evidence="3">3.2.1.52</ecNumber>
    </recommendedName>
</protein>
<dbReference type="InterPro" id="IPR017853">
    <property type="entry name" value="GH"/>
</dbReference>
<comment type="similarity">
    <text evidence="2">Belongs to the glycosyl hydrolase 3 family.</text>
</comment>